<comment type="similarity">
    <text evidence="1">Belongs to the bacterial sugar transferase family.</text>
</comment>
<feature type="transmembrane region" description="Helical" evidence="3">
    <location>
        <begin position="36"/>
        <end position="59"/>
    </location>
</feature>
<dbReference type="Pfam" id="PF02397">
    <property type="entry name" value="Bac_transf"/>
    <property type="match status" value="1"/>
</dbReference>
<dbReference type="InterPro" id="IPR003362">
    <property type="entry name" value="Bact_transf"/>
</dbReference>
<keyword evidence="3" id="KW-0812">Transmembrane</keyword>
<dbReference type="RefSeq" id="WP_341366849.1">
    <property type="nucleotide sequence ID" value="NZ_CP150951.2"/>
</dbReference>
<feature type="domain" description="Bacterial sugar transferase" evidence="4">
    <location>
        <begin position="34"/>
        <end position="216"/>
    </location>
</feature>
<keyword evidence="3" id="KW-1133">Transmembrane helix</keyword>
<evidence type="ECO:0000256" key="3">
    <source>
        <dbReference type="SAM" id="Phobius"/>
    </source>
</evidence>
<dbReference type="GO" id="GO:0016740">
    <property type="term" value="F:transferase activity"/>
    <property type="evidence" value="ECO:0007669"/>
    <property type="project" value="UniProtKB-KW"/>
</dbReference>
<dbReference type="Proteomes" id="UP001440612">
    <property type="component" value="Chromosome"/>
</dbReference>
<evidence type="ECO:0000256" key="2">
    <source>
        <dbReference type="ARBA" id="ARBA00023169"/>
    </source>
</evidence>
<name>A0ABZ2V468_9RHOB</name>
<evidence type="ECO:0000313" key="6">
    <source>
        <dbReference type="Proteomes" id="UP001440612"/>
    </source>
</evidence>
<keyword evidence="5" id="KW-0808">Transferase</keyword>
<dbReference type="EMBL" id="CP150951">
    <property type="protein sequence ID" value="WZC48736.1"/>
    <property type="molecule type" value="Genomic_DNA"/>
</dbReference>
<evidence type="ECO:0000256" key="1">
    <source>
        <dbReference type="ARBA" id="ARBA00006464"/>
    </source>
</evidence>
<organism evidence="5 6">
    <name type="scientific">Yoonia phaeophyticola</name>
    <dbReference type="NCBI Taxonomy" id="3137369"/>
    <lineage>
        <taxon>Bacteria</taxon>
        <taxon>Pseudomonadati</taxon>
        <taxon>Pseudomonadota</taxon>
        <taxon>Alphaproteobacteria</taxon>
        <taxon>Rhodobacterales</taxon>
        <taxon>Paracoccaceae</taxon>
        <taxon>Yoonia</taxon>
    </lineage>
</organism>
<dbReference type="PANTHER" id="PTHR30576">
    <property type="entry name" value="COLANIC BIOSYNTHESIS UDP-GLUCOSE LIPID CARRIER TRANSFERASE"/>
    <property type="match status" value="1"/>
</dbReference>
<gene>
    <name evidence="5" type="ORF">AABB29_18150</name>
</gene>
<protein>
    <submittedName>
        <fullName evidence="5">Sugar transferase</fullName>
    </submittedName>
</protein>
<proteinExistence type="inferred from homology"/>
<accession>A0ABZ2V468</accession>
<keyword evidence="2" id="KW-0270">Exopolysaccharide synthesis</keyword>
<sequence length="221" mass="24846">MFDFQNDATDDVYLQQVDFGQTVPFSPPDIGLPKRIFDYALALCLLVPLVAFAALLLILNPFMNAGPLMFCQQRMGHHCKPFTALKFRSMLPADPAARGAFDALETDRITALGRLIRRSRIDELPQILNVLRGEMSLIGPRPDSYDHACVYLREIPGYAARHQVMPGISGFAQTEVGYVDGLEGVKRKVAADNYYIANASFWFDLWITWRTVYVVLARRGA</sequence>
<keyword evidence="6" id="KW-1185">Reference proteome</keyword>
<reference evidence="6" key="1">
    <citation type="submission" date="2024-04" db="EMBL/GenBank/DDBJ databases">
        <title>Phylogenomic analyses of a clade within the roseobacter group suggest taxonomic reassignments of species of the genera Aestuariivita, Citreicella, Loktanella, Nautella, Pelagibaca, Ruegeria, Thalassobius, Thiobacimonas and Tropicibacter, and the proposal o.</title>
        <authorList>
            <person name="Jeon C.O."/>
        </authorList>
    </citation>
    <scope>NUCLEOTIDE SEQUENCE [LARGE SCALE GENOMIC DNA]</scope>
    <source>
        <strain evidence="6">BS5-3</strain>
    </source>
</reference>
<keyword evidence="3" id="KW-0472">Membrane</keyword>
<dbReference type="PANTHER" id="PTHR30576:SF0">
    <property type="entry name" value="UNDECAPRENYL-PHOSPHATE N-ACETYLGALACTOSAMINYL 1-PHOSPHATE TRANSFERASE-RELATED"/>
    <property type="match status" value="1"/>
</dbReference>
<evidence type="ECO:0000259" key="4">
    <source>
        <dbReference type="Pfam" id="PF02397"/>
    </source>
</evidence>
<evidence type="ECO:0000313" key="5">
    <source>
        <dbReference type="EMBL" id="WZC48736.1"/>
    </source>
</evidence>